<accession>D2S7T2</accession>
<proteinExistence type="predicted"/>
<keyword evidence="4" id="KW-1185">Reference proteome</keyword>
<dbReference type="HOGENOM" id="CLU_1159765_0_0_11"/>
<dbReference type="KEGG" id="gob:Gobs_2923"/>
<dbReference type="EMBL" id="CP001867">
    <property type="protein sequence ID" value="ADB75541.1"/>
    <property type="molecule type" value="Genomic_DNA"/>
</dbReference>
<evidence type="ECO:0000256" key="2">
    <source>
        <dbReference type="SAM" id="Phobius"/>
    </source>
</evidence>
<reference evidence="4" key="2">
    <citation type="submission" date="2010-01" db="EMBL/GenBank/DDBJ databases">
        <title>The complete genome of Geodermatophilus obscurus DSM 43160.</title>
        <authorList>
            <consortium name="US DOE Joint Genome Institute (JGI-PGF)"/>
            <person name="Lucas S."/>
            <person name="Copeland A."/>
            <person name="Lapidus A."/>
            <person name="Glavina del Rio T."/>
            <person name="Dalin E."/>
            <person name="Tice H."/>
            <person name="Bruce D."/>
            <person name="Goodwin L."/>
            <person name="Pitluck S."/>
            <person name="Kyrpides N."/>
            <person name="Mavromatis K."/>
            <person name="Ivanova N."/>
            <person name="Munk A.C."/>
            <person name="Brettin T."/>
            <person name="Detter J.C."/>
            <person name="Han C."/>
            <person name="Larimer F."/>
            <person name="Land M."/>
            <person name="Hauser L."/>
            <person name="Markowitz V."/>
            <person name="Cheng J.-F."/>
            <person name="Hugenholtz P."/>
            <person name="Woyke T."/>
            <person name="Wu D."/>
            <person name="Jando M."/>
            <person name="Schneider S."/>
            <person name="Klenk H.-P."/>
            <person name="Eisen J.A."/>
        </authorList>
    </citation>
    <scope>NUCLEOTIDE SEQUENCE [LARGE SCALE GENOMIC DNA]</scope>
    <source>
        <strain evidence="4">ATCC 25078 / DSM 43160 / JCM 3152 / KCC A-0152 / KCTC 9177 / NBRC 13315 / NRRL B-3577 / G-20</strain>
    </source>
</reference>
<protein>
    <submittedName>
        <fullName evidence="3">Uncharacterized protein</fullName>
    </submittedName>
</protein>
<reference evidence="3 4" key="1">
    <citation type="journal article" date="2010" name="Stand. Genomic Sci.">
        <title>Complete genome sequence of Geodermatophilus obscurus type strain (G-20).</title>
        <authorList>
            <person name="Ivanova N."/>
            <person name="Sikorski J."/>
            <person name="Jando M."/>
            <person name="Munk C."/>
            <person name="Lapidus A."/>
            <person name="Glavina Del Rio T."/>
            <person name="Copeland A."/>
            <person name="Tice H."/>
            <person name="Cheng J.-F."/>
            <person name="Lucas S."/>
            <person name="Chen F."/>
            <person name="Nolan M."/>
            <person name="Bruce D."/>
            <person name="Goodwin L."/>
            <person name="Pitluck S."/>
            <person name="Mavromatis K."/>
            <person name="Mikhailova N."/>
            <person name="Pati A."/>
            <person name="Chen A."/>
            <person name="Palaniappan K."/>
            <person name="Land M."/>
            <person name="Hauser L."/>
            <person name="Chang Y.-J."/>
            <person name="Jeffries C.D."/>
            <person name="Meincke L."/>
            <person name="Brettin T."/>
            <person name="Detter J.C."/>
            <person name="Detter J.C."/>
            <person name="Rohde M."/>
            <person name="Goeker M."/>
            <person name="Bristow J."/>
            <person name="Eisen J.A."/>
            <person name="Markowitz V."/>
            <person name="Hugenholtz P."/>
            <person name="Kyrpides N.C."/>
            <person name="Klenk H.-P."/>
        </authorList>
    </citation>
    <scope>NUCLEOTIDE SEQUENCE [LARGE SCALE GENOMIC DNA]</scope>
    <source>
        <strain evidence="4">ATCC 25078 / DSM 43160 / JCM 3152 / KCC A-0152 / KCTC 9177 / NBRC 13315 / NRRL B-3577 / G-20</strain>
    </source>
</reference>
<name>D2S7T2_GEOOG</name>
<evidence type="ECO:0000256" key="1">
    <source>
        <dbReference type="SAM" id="MobiDB-lite"/>
    </source>
</evidence>
<feature type="compositionally biased region" description="Basic and acidic residues" evidence="1">
    <location>
        <begin position="215"/>
        <end position="225"/>
    </location>
</feature>
<organism evidence="3 4">
    <name type="scientific">Geodermatophilus obscurus (strain ATCC 25078 / DSM 43160 / JCM 3152 / CCUG 61914 / KCC A-0152 / KCTC 9177 / NBRC 13315 / NRRL B-3577 / G-20)</name>
    <dbReference type="NCBI Taxonomy" id="526225"/>
    <lineage>
        <taxon>Bacteria</taxon>
        <taxon>Bacillati</taxon>
        <taxon>Actinomycetota</taxon>
        <taxon>Actinomycetes</taxon>
        <taxon>Geodermatophilales</taxon>
        <taxon>Geodermatophilaceae</taxon>
        <taxon>Geodermatophilus</taxon>
    </lineage>
</organism>
<evidence type="ECO:0000313" key="3">
    <source>
        <dbReference type="EMBL" id="ADB75541.1"/>
    </source>
</evidence>
<keyword evidence="2" id="KW-0812">Transmembrane</keyword>
<feature type="transmembrane region" description="Helical" evidence="2">
    <location>
        <begin position="84"/>
        <end position="102"/>
    </location>
</feature>
<feature type="region of interest" description="Disordered" evidence="1">
    <location>
        <begin position="215"/>
        <end position="239"/>
    </location>
</feature>
<gene>
    <name evidence="3" type="ordered locus">Gobs_2923</name>
</gene>
<sequence length="239" mass="25380">MAEDSLRALGPDRSAGGGQSTALRGAHRLTVGVLTTLYVAVALLGALGAGLIVMFVVVPASGLLGAVVARAVHRALHPGLEAPFTLYLPAAVRTGLFGPFVIGMDSLGEDSVYVFIVLTLLCTVAGVGWAHALGSDDAVPRPQEPSRLPDAELSSLRDLLGALPVDELLHEWRWSKQRLRTDPHRAVQLRDLLLEEIQQRDPAGFRAWLLDGLERDPGDHIRGDDAGGTMTGRPSGPGR</sequence>
<feature type="transmembrane region" description="Helical" evidence="2">
    <location>
        <begin position="114"/>
        <end position="133"/>
    </location>
</feature>
<evidence type="ECO:0000313" key="4">
    <source>
        <dbReference type="Proteomes" id="UP000001382"/>
    </source>
</evidence>
<keyword evidence="2" id="KW-0472">Membrane</keyword>
<keyword evidence="2" id="KW-1133">Transmembrane helix</keyword>
<dbReference type="Proteomes" id="UP000001382">
    <property type="component" value="Chromosome"/>
</dbReference>
<dbReference type="AlphaFoldDB" id="D2S7T2"/>